<feature type="transmembrane region" description="Helical" evidence="10">
    <location>
        <begin position="182"/>
        <end position="203"/>
    </location>
</feature>
<dbReference type="GO" id="GO:0015173">
    <property type="term" value="F:aromatic amino acid transmembrane transporter activity"/>
    <property type="evidence" value="ECO:0007669"/>
    <property type="project" value="UniProtKB-UniRule"/>
</dbReference>
<evidence type="ECO:0000256" key="10">
    <source>
        <dbReference type="RuleBase" id="RU367149"/>
    </source>
</evidence>
<dbReference type="PRINTS" id="PR00166">
    <property type="entry name" value="AROAAPRMEASE"/>
</dbReference>
<evidence type="ECO:0000313" key="11">
    <source>
        <dbReference type="EMBL" id="GLQ72486.1"/>
    </source>
</evidence>
<keyword evidence="3 10" id="KW-0813">Transport</keyword>
<dbReference type="GO" id="GO:0005886">
    <property type="term" value="C:plasma membrane"/>
    <property type="evidence" value="ECO:0007669"/>
    <property type="project" value="UniProtKB-SubCell"/>
</dbReference>
<evidence type="ECO:0000256" key="2">
    <source>
        <dbReference type="ARBA" id="ARBA00005452"/>
    </source>
</evidence>
<keyword evidence="5 10" id="KW-0997">Cell inner membrane</keyword>
<comment type="function">
    <text evidence="10">Involved in transporting aromatic amino acids across the cytoplasmic membrane.</text>
</comment>
<comment type="subcellular location">
    <subcellularLocation>
        <location evidence="1 10">Cell inner membrane</location>
        <topology evidence="1 10">Multi-pass membrane protein</topology>
    </subcellularLocation>
</comment>
<dbReference type="Gene3D" id="1.20.1740.10">
    <property type="entry name" value="Amino acid/polyamine transporter I"/>
    <property type="match status" value="1"/>
</dbReference>
<sequence length="404" mass="43587">MKKSPSILGGACIIASVCVGAGMLGLPSAGAGGWTSWSLIAITITMIIMTLSGWMLLEAFKHYDLKVSFNTVTKDMLGNNVNRLNNLAVYFVGGILLYAYITSSGLILQEVLGVSSQLASILFVFIFSGFVWHSTRAVDRISVILIAFMVLSFVFGVSGLVAKVDMSILFDKASDETRYAPYAMAMLPVALTSFGYHHSVSSMRSYYGEERRAKYAILGGTIIAMSLYFLWIMSIYGNLPRSGFGPILEQGGNVDSLLSALGSVIESERVSNAINSFSMAAILSSFIGVGLGVFDYLADLFNFEDDKKGRTKTWAVTFLPPLVLSLLFPFGFLIAIGYAGAAATLWACIIPGLLVMKSRSREDGQEGFKAPGGLLMVVLVIFFGVTTAVFHFLSMFNLLPAFTG</sequence>
<evidence type="ECO:0000313" key="12">
    <source>
        <dbReference type="Proteomes" id="UP001156690"/>
    </source>
</evidence>
<keyword evidence="8 10" id="KW-1133">Transmembrane helix</keyword>
<dbReference type="NCBIfam" id="TIGR00837">
    <property type="entry name" value="araaP"/>
    <property type="match status" value="1"/>
</dbReference>
<dbReference type="PANTHER" id="PTHR46997">
    <property type="entry name" value="LOW AFFINITY TRYPTOPHAN PERMEASE-RELATED"/>
    <property type="match status" value="1"/>
</dbReference>
<dbReference type="Pfam" id="PF03222">
    <property type="entry name" value="Trp_Tyr_perm"/>
    <property type="match status" value="1"/>
</dbReference>
<keyword evidence="7 10" id="KW-0029">Amino-acid transport</keyword>
<evidence type="ECO:0000256" key="5">
    <source>
        <dbReference type="ARBA" id="ARBA00022519"/>
    </source>
</evidence>
<feature type="transmembrane region" description="Helical" evidence="10">
    <location>
        <begin position="368"/>
        <end position="393"/>
    </location>
</feature>
<feature type="transmembrane region" description="Helical" evidence="10">
    <location>
        <begin position="277"/>
        <end position="301"/>
    </location>
</feature>
<dbReference type="Proteomes" id="UP001156690">
    <property type="component" value="Unassembled WGS sequence"/>
</dbReference>
<feature type="transmembrane region" description="Helical" evidence="10">
    <location>
        <begin position="338"/>
        <end position="356"/>
    </location>
</feature>
<dbReference type="EMBL" id="BSNX01000015">
    <property type="protein sequence ID" value="GLQ72486.1"/>
    <property type="molecule type" value="Genomic_DNA"/>
</dbReference>
<evidence type="ECO:0000256" key="3">
    <source>
        <dbReference type="ARBA" id="ARBA00022448"/>
    </source>
</evidence>
<proteinExistence type="inferred from homology"/>
<feature type="transmembrane region" description="Helical" evidence="10">
    <location>
        <begin position="7"/>
        <end position="25"/>
    </location>
</feature>
<keyword evidence="9 10" id="KW-0472">Membrane</keyword>
<feature type="transmembrane region" description="Helical" evidence="10">
    <location>
        <begin position="87"/>
        <end position="108"/>
    </location>
</feature>
<evidence type="ECO:0000256" key="4">
    <source>
        <dbReference type="ARBA" id="ARBA00022475"/>
    </source>
</evidence>
<name>A0AAV5NPD5_9VIBR</name>
<feature type="transmembrane region" description="Helical" evidence="10">
    <location>
        <begin position="144"/>
        <end position="162"/>
    </location>
</feature>
<dbReference type="AlphaFoldDB" id="A0AAV5NPD5"/>
<accession>A0AAV5NPD5</accession>
<dbReference type="PANTHER" id="PTHR46997:SF1">
    <property type="entry name" value="LOW AFFINITY TRYPTOPHAN PERMEASE-RELATED"/>
    <property type="match status" value="1"/>
</dbReference>
<keyword evidence="6 10" id="KW-0812">Transmembrane</keyword>
<comment type="caution">
    <text evidence="11">The sequence shown here is derived from an EMBL/GenBank/DDBJ whole genome shotgun (WGS) entry which is preliminary data.</text>
</comment>
<feature type="transmembrane region" description="Helical" evidence="10">
    <location>
        <begin position="114"/>
        <end position="132"/>
    </location>
</feature>
<feature type="transmembrane region" description="Helical" evidence="10">
    <location>
        <begin position="313"/>
        <end position="332"/>
    </location>
</feature>
<organism evidence="11 12">
    <name type="scientific">Vibrio penaeicida</name>
    <dbReference type="NCBI Taxonomy" id="104609"/>
    <lineage>
        <taxon>Bacteria</taxon>
        <taxon>Pseudomonadati</taxon>
        <taxon>Pseudomonadota</taxon>
        <taxon>Gammaproteobacteria</taxon>
        <taxon>Vibrionales</taxon>
        <taxon>Vibrionaceae</taxon>
        <taxon>Vibrio</taxon>
    </lineage>
</organism>
<feature type="transmembrane region" description="Helical" evidence="10">
    <location>
        <begin position="37"/>
        <end position="57"/>
    </location>
</feature>
<dbReference type="GO" id="GO:0003333">
    <property type="term" value="P:amino acid transmembrane transport"/>
    <property type="evidence" value="ECO:0007669"/>
    <property type="project" value="InterPro"/>
</dbReference>
<reference evidence="12" key="1">
    <citation type="journal article" date="2019" name="Int. J. Syst. Evol. Microbiol.">
        <title>The Global Catalogue of Microorganisms (GCM) 10K type strain sequencing project: providing services to taxonomists for standard genome sequencing and annotation.</title>
        <authorList>
            <consortium name="The Broad Institute Genomics Platform"/>
            <consortium name="The Broad Institute Genome Sequencing Center for Infectious Disease"/>
            <person name="Wu L."/>
            <person name="Ma J."/>
        </authorList>
    </citation>
    <scope>NUCLEOTIDE SEQUENCE [LARGE SCALE GENOMIC DNA]</scope>
    <source>
        <strain evidence="12">NBRC 15640</strain>
    </source>
</reference>
<feature type="transmembrane region" description="Helical" evidence="10">
    <location>
        <begin position="215"/>
        <end position="236"/>
    </location>
</feature>
<keyword evidence="12" id="KW-1185">Reference proteome</keyword>
<evidence type="ECO:0000256" key="1">
    <source>
        <dbReference type="ARBA" id="ARBA00004429"/>
    </source>
</evidence>
<evidence type="ECO:0000256" key="8">
    <source>
        <dbReference type="ARBA" id="ARBA00022989"/>
    </source>
</evidence>
<keyword evidence="4 10" id="KW-1003">Cell membrane</keyword>
<evidence type="ECO:0000256" key="6">
    <source>
        <dbReference type="ARBA" id="ARBA00022692"/>
    </source>
</evidence>
<gene>
    <name evidence="11" type="ORF">GCM10007932_18460</name>
</gene>
<protein>
    <recommendedName>
        <fullName evidence="10">Aromatic amino acid permease</fullName>
    </recommendedName>
</protein>
<evidence type="ECO:0000256" key="9">
    <source>
        <dbReference type="ARBA" id="ARBA00023136"/>
    </source>
</evidence>
<dbReference type="InterPro" id="IPR018227">
    <property type="entry name" value="Amino_acid_transport_2"/>
</dbReference>
<dbReference type="InterPro" id="IPR013059">
    <property type="entry name" value="Trp_tyr_transpt"/>
</dbReference>
<comment type="similarity">
    <text evidence="2 10">Belongs to the amino acid/polyamine transporter 2 family. Mtr/TnaB/TyrP permease subfamily.</text>
</comment>
<evidence type="ECO:0000256" key="7">
    <source>
        <dbReference type="ARBA" id="ARBA00022970"/>
    </source>
</evidence>
<dbReference type="RefSeq" id="WP_126607767.1">
    <property type="nucleotide sequence ID" value="NZ_AP025144.1"/>
</dbReference>